<evidence type="ECO:0000313" key="5">
    <source>
        <dbReference type="Proteomes" id="UP001628193"/>
    </source>
</evidence>
<gene>
    <name evidence="4" type="ORF">SIID45300_00696</name>
</gene>
<organism evidence="4 5">
    <name type="scientific">Candidatus Magnetaquiglobus chichijimensis</name>
    <dbReference type="NCBI Taxonomy" id="3141448"/>
    <lineage>
        <taxon>Bacteria</taxon>
        <taxon>Pseudomonadati</taxon>
        <taxon>Pseudomonadota</taxon>
        <taxon>Magnetococcia</taxon>
        <taxon>Magnetococcales</taxon>
        <taxon>Candidatus Magnetaquicoccaceae</taxon>
        <taxon>Candidatus Magnetaquiglobus</taxon>
    </lineage>
</organism>
<feature type="region of interest" description="Disordered" evidence="1">
    <location>
        <begin position="1"/>
        <end position="42"/>
    </location>
</feature>
<feature type="region of interest" description="Disordered" evidence="1">
    <location>
        <begin position="300"/>
        <end position="325"/>
    </location>
</feature>
<feature type="compositionally biased region" description="Low complexity" evidence="1">
    <location>
        <begin position="30"/>
        <end position="42"/>
    </location>
</feature>
<feature type="domain" description="Sulfatase-modifying factor enzyme-like" evidence="3">
    <location>
        <begin position="102"/>
        <end position="223"/>
    </location>
</feature>
<keyword evidence="2" id="KW-0472">Membrane</keyword>
<proteinExistence type="predicted"/>
<name>A0ABQ0C6P1_9PROT</name>
<comment type="caution">
    <text evidence="4">The sequence shown here is derived from an EMBL/GenBank/DDBJ whole genome shotgun (WGS) entry which is preliminary data.</text>
</comment>
<dbReference type="Pfam" id="PF03781">
    <property type="entry name" value="FGE-sulfatase"/>
    <property type="match status" value="1"/>
</dbReference>
<keyword evidence="5" id="KW-1185">Reference proteome</keyword>
<evidence type="ECO:0000259" key="3">
    <source>
        <dbReference type="Pfam" id="PF03781"/>
    </source>
</evidence>
<dbReference type="SUPFAM" id="SSF56436">
    <property type="entry name" value="C-type lectin-like"/>
    <property type="match status" value="1"/>
</dbReference>
<keyword evidence="2" id="KW-0812">Transmembrane</keyword>
<reference evidence="4 5" key="1">
    <citation type="submission" date="2024-05" db="EMBL/GenBank/DDBJ databases">
        <authorList>
            <consortium name="Candidatus Magnetaquicoccaceae bacterium FCR-1 genome sequencing consortium"/>
            <person name="Shimoshige H."/>
            <person name="Shimamura S."/>
            <person name="Taoka A."/>
            <person name="Kobayashi H."/>
            <person name="Maekawa T."/>
        </authorList>
    </citation>
    <scope>NUCLEOTIDE SEQUENCE [LARGE SCALE GENOMIC DNA]</scope>
    <source>
        <strain evidence="4 5">FCR-1</strain>
    </source>
</reference>
<sequence length="325" mass="35481">MNSKHPFFGTRGRTNRISGAVRRPRPGDPPSSGRGAPSGSPSWWSRNKRRLWIGLVALIAVGVIAWVLLTRLGKPDVAREPGEENPTWQSCLIAPPEGGSYPNLLPVPAGEYRLRNNSQELKPFLAPHGLSKIQIKEPFLIEKHEVTLKAFRRYLAAVEKMPAGAERDRLKAHIGMHWNKDEAETASVKGLSWEAAQDYAEWLGRQTGCAYALPTREQWGAAALLLDGARETVSKAGVLSSESLRRLLWGVREWSATPCAGGYFIVGEDDFVPLPEVRSATCMPAMLSVAGFRVVLKASTPGAAGSDKPETREKTDRKGASGARP</sequence>
<dbReference type="InterPro" id="IPR042095">
    <property type="entry name" value="SUMF_sf"/>
</dbReference>
<evidence type="ECO:0000313" key="4">
    <source>
        <dbReference type="EMBL" id="GAB0056390.1"/>
    </source>
</evidence>
<dbReference type="Proteomes" id="UP001628193">
    <property type="component" value="Unassembled WGS sequence"/>
</dbReference>
<reference evidence="4 5" key="2">
    <citation type="submission" date="2024-09" db="EMBL/GenBank/DDBJ databases">
        <title>Draft genome sequence of Candidatus Magnetaquicoccaceae bacterium FCR-1.</title>
        <authorList>
            <person name="Shimoshige H."/>
            <person name="Shimamura S."/>
            <person name="Taoka A."/>
            <person name="Kobayashi H."/>
            <person name="Maekawa T."/>
        </authorList>
    </citation>
    <scope>NUCLEOTIDE SEQUENCE [LARGE SCALE GENOMIC DNA]</scope>
    <source>
        <strain evidence="4 5">FCR-1</strain>
    </source>
</reference>
<dbReference type="InterPro" id="IPR005532">
    <property type="entry name" value="SUMF_dom"/>
</dbReference>
<feature type="transmembrane region" description="Helical" evidence="2">
    <location>
        <begin position="51"/>
        <end position="69"/>
    </location>
</feature>
<dbReference type="RefSeq" id="WP_420904099.1">
    <property type="nucleotide sequence ID" value="NZ_BAAFGK010000002.1"/>
</dbReference>
<protein>
    <recommendedName>
        <fullName evidence="3">Sulfatase-modifying factor enzyme-like domain-containing protein</fullName>
    </recommendedName>
</protein>
<dbReference type="Gene3D" id="3.90.1580.10">
    <property type="entry name" value="paralog of FGE (formylglycine-generating enzyme)"/>
    <property type="match status" value="1"/>
</dbReference>
<evidence type="ECO:0000256" key="2">
    <source>
        <dbReference type="SAM" id="Phobius"/>
    </source>
</evidence>
<feature type="compositionally biased region" description="Basic and acidic residues" evidence="1">
    <location>
        <begin position="307"/>
        <end position="319"/>
    </location>
</feature>
<dbReference type="InterPro" id="IPR016187">
    <property type="entry name" value="CTDL_fold"/>
</dbReference>
<evidence type="ECO:0000256" key="1">
    <source>
        <dbReference type="SAM" id="MobiDB-lite"/>
    </source>
</evidence>
<accession>A0ABQ0C6P1</accession>
<keyword evidence="2" id="KW-1133">Transmembrane helix</keyword>
<dbReference type="EMBL" id="BAAFGK010000002">
    <property type="protein sequence ID" value="GAB0056390.1"/>
    <property type="molecule type" value="Genomic_DNA"/>
</dbReference>